<reference evidence="2" key="2">
    <citation type="journal article" date="2021" name="PeerJ">
        <title>Extensive microbial diversity within the chicken gut microbiome revealed by metagenomics and culture.</title>
        <authorList>
            <person name="Gilroy R."/>
            <person name="Ravi A."/>
            <person name="Getino M."/>
            <person name="Pursley I."/>
            <person name="Horton D.L."/>
            <person name="Alikhan N.F."/>
            <person name="Baker D."/>
            <person name="Gharbi K."/>
            <person name="Hall N."/>
            <person name="Watson M."/>
            <person name="Adriaenssens E.M."/>
            <person name="Foster-Nyarko E."/>
            <person name="Jarju S."/>
            <person name="Secka A."/>
            <person name="Antonio M."/>
            <person name="Oren A."/>
            <person name="Chaudhuri R.R."/>
            <person name="La Ragione R."/>
            <person name="Hildebrand F."/>
            <person name="Pallen M.J."/>
        </authorList>
    </citation>
    <scope>NUCLEOTIDE SEQUENCE</scope>
    <source>
        <strain evidence="2">CHK158-818</strain>
    </source>
</reference>
<dbReference type="PANTHER" id="PTHR33336">
    <property type="entry name" value="QUINOL MONOOXYGENASE YGIN-RELATED"/>
    <property type="match status" value="1"/>
</dbReference>
<feature type="domain" description="ABM" evidence="1">
    <location>
        <begin position="2"/>
        <end position="91"/>
    </location>
</feature>
<evidence type="ECO:0000313" key="3">
    <source>
        <dbReference type="Proteomes" id="UP000824112"/>
    </source>
</evidence>
<evidence type="ECO:0000259" key="1">
    <source>
        <dbReference type="PROSITE" id="PS51725"/>
    </source>
</evidence>
<dbReference type="SUPFAM" id="SSF54909">
    <property type="entry name" value="Dimeric alpha+beta barrel"/>
    <property type="match status" value="1"/>
</dbReference>
<dbReference type="InterPro" id="IPR011008">
    <property type="entry name" value="Dimeric_a/b-barrel"/>
</dbReference>
<protein>
    <submittedName>
        <fullName evidence="2">Antibiotic biosynthesis monooxygenase</fullName>
    </submittedName>
</protein>
<accession>A0A9D1SDS9</accession>
<comment type="caution">
    <text evidence="2">The sequence shown here is derived from an EMBL/GenBank/DDBJ whole genome shotgun (WGS) entry which is preliminary data.</text>
</comment>
<proteinExistence type="predicted"/>
<organism evidence="2 3">
    <name type="scientific">Candidatus Gallibacteroides avistercoris</name>
    <dbReference type="NCBI Taxonomy" id="2840833"/>
    <lineage>
        <taxon>Bacteria</taxon>
        <taxon>Pseudomonadati</taxon>
        <taxon>Bacteroidota</taxon>
        <taxon>Bacteroidia</taxon>
        <taxon>Bacteroidales</taxon>
        <taxon>Bacteroidaceae</taxon>
        <taxon>Bacteroidaceae incertae sedis</taxon>
        <taxon>Candidatus Gallibacteroides</taxon>
    </lineage>
</organism>
<name>A0A9D1SDS9_9BACT</name>
<dbReference type="Gene3D" id="3.30.70.100">
    <property type="match status" value="1"/>
</dbReference>
<dbReference type="Pfam" id="PF03992">
    <property type="entry name" value="ABM"/>
    <property type="match status" value="1"/>
</dbReference>
<dbReference type="InterPro" id="IPR050744">
    <property type="entry name" value="AI-2_Isomerase_LsrG"/>
</dbReference>
<dbReference type="PROSITE" id="PS51725">
    <property type="entry name" value="ABM"/>
    <property type="match status" value="1"/>
</dbReference>
<keyword evidence="2" id="KW-0503">Monooxygenase</keyword>
<sequence length="91" mass="10451">MIRLNVFIKVDEAKRADVLKAAVELTACSLKDRGCIAYDIFESATRKDVLMICETWQNEEDLDLHQKSSHFVSLVGKMQELASLKIEKFQF</sequence>
<dbReference type="PANTHER" id="PTHR33336:SF3">
    <property type="entry name" value="ABM DOMAIN-CONTAINING PROTEIN"/>
    <property type="match status" value="1"/>
</dbReference>
<dbReference type="InterPro" id="IPR007138">
    <property type="entry name" value="ABM_dom"/>
</dbReference>
<keyword evidence="2" id="KW-0560">Oxidoreductase</keyword>
<dbReference type="Proteomes" id="UP000824112">
    <property type="component" value="Unassembled WGS sequence"/>
</dbReference>
<dbReference type="EMBL" id="DVNA01000203">
    <property type="protein sequence ID" value="HIU55912.1"/>
    <property type="molecule type" value="Genomic_DNA"/>
</dbReference>
<dbReference type="GO" id="GO:0004497">
    <property type="term" value="F:monooxygenase activity"/>
    <property type="evidence" value="ECO:0007669"/>
    <property type="project" value="UniProtKB-KW"/>
</dbReference>
<evidence type="ECO:0000313" key="2">
    <source>
        <dbReference type="EMBL" id="HIU55912.1"/>
    </source>
</evidence>
<reference evidence="2" key="1">
    <citation type="submission" date="2020-10" db="EMBL/GenBank/DDBJ databases">
        <authorList>
            <person name="Gilroy R."/>
        </authorList>
    </citation>
    <scope>NUCLEOTIDE SEQUENCE</scope>
    <source>
        <strain evidence="2">CHK158-818</strain>
    </source>
</reference>
<gene>
    <name evidence="2" type="ORF">IAB03_08930</name>
</gene>
<dbReference type="AlphaFoldDB" id="A0A9D1SDS9"/>